<organism evidence="1">
    <name type="scientific">Schizaphis graminum</name>
    <name type="common">Green bug aphid</name>
    <dbReference type="NCBI Taxonomy" id="13262"/>
    <lineage>
        <taxon>Eukaryota</taxon>
        <taxon>Metazoa</taxon>
        <taxon>Ecdysozoa</taxon>
        <taxon>Arthropoda</taxon>
        <taxon>Hexapoda</taxon>
        <taxon>Insecta</taxon>
        <taxon>Pterygota</taxon>
        <taxon>Neoptera</taxon>
        <taxon>Paraneoptera</taxon>
        <taxon>Hemiptera</taxon>
        <taxon>Sternorrhyncha</taxon>
        <taxon>Aphidomorpha</taxon>
        <taxon>Aphidoidea</taxon>
        <taxon>Aphididae</taxon>
        <taxon>Aphidini</taxon>
        <taxon>Schizaphis</taxon>
    </lineage>
</organism>
<reference evidence="1" key="1">
    <citation type="submission" date="2018-04" db="EMBL/GenBank/DDBJ databases">
        <title>Transcriptome of Schizaphis graminum biotype I.</title>
        <authorList>
            <person name="Scully E.D."/>
            <person name="Geib S.M."/>
            <person name="Palmer N.A."/>
            <person name="Koch K."/>
            <person name="Bradshaw J."/>
            <person name="Heng-Moss T."/>
            <person name="Sarath G."/>
        </authorList>
    </citation>
    <scope>NUCLEOTIDE SEQUENCE</scope>
</reference>
<protein>
    <recommendedName>
        <fullName evidence="2">DUF659 domain-containing protein</fullName>
    </recommendedName>
</protein>
<dbReference type="EMBL" id="GGMR01001129">
    <property type="protein sequence ID" value="MBY13748.1"/>
    <property type="molecule type" value="Transcribed_RNA"/>
</dbReference>
<accession>A0A2S2N9G9</accession>
<dbReference type="AlphaFoldDB" id="A0A2S2N9G9"/>
<dbReference type="SUPFAM" id="SSF53098">
    <property type="entry name" value="Ribonuclease H-like"/>
    <property type="match status" value="1"/>
</dbReference>
<dbReference type="InterPro" id="IPR012337">
    <property type="entry name" value="RNaseH-like_sf"/>
</dbReference>
<gene>
    <name evidence="1" type="ORF">g.53683</name>
</gene>
<sequence length="289" mass="33088">MNLLWPNGVKYENVFLFLTDAAPYMVKAGSILTAFFPKLVHLTCLVHGFHRVSETIRCNYSEVDQLIATIKKIFLKAPSRVSKFKEMYPDLNLPPEPIITRWGTWLEAVQYYCDHFDKIKNVISNFDPESAAAIEKANSLMQDINLKNNLTYISANFCFLIQTIKQLETKNMSLIESISIVEKSADKLEKSQGHVGEIVKNKFANIIEKNSGFQTIKIIRDILIGKNQQGSLDIEFTPSDIVNMNYAPITSVDVERSFSQYKSILRPNRRNFSFSNLQQYVVSHCFVPE</sequence>
<evidence type="ECO:0000313" key="1">
    <source>
        <dbReference type="EMBL" id="MBY13748.1"/>
    </source>
</evidence>
<evidence type="ECO:0008006" key="2">
    <source>
        <dbReference type="Google" id="ProtNLM"/>
    </source>
</evidence>
<name>A0A2S2N9G9_SCHGA</name>
<proteinExistence type="predicted"/>